<dbReference type="AlphaFoldDB" id="A0A1M6Y4J1"/>
<accession>A0A1M6Y4J1</accession>
<proteinExistence type="predicted"/>
<reference evidence="1 2" key="1">
    <citation type="submission" date="2016-11" db="EMBL/GenBank/DDBJ databases">
        <authorList>
            <person name="Jaros S."/>
            <person name="Januszkiewicz K."/>
            <person name="Wedrychowicz H."/>
        </authorList>
    </citation>
    <scope>NUCLEOTIDE SEQUENCE [LARGE SCALE GENOMIC DNA]</scope>
    <source>
        <strain evidence="1 2">DSM 29589</strain>
    </source>
</reference>
<name>A0A1M6Y4J1_9RHOB</name>
<evidence type="ECO:0000313" key="2">
    <source>
        <dbReference type="Proteomes" id="UP000183974"/>
    </source>
</evidence>
<dbReference type="EMBL" id="FRBR01000001">
    <property type="protein sequence ID" value="SHL13144.1"/>
    <property type="molecule type" value="Genomic_DNA"/>
</dbReference>
<dbReference type="RefSeq" id="WP_073033705.1">
    <property type="nucleotide sequence ID" value="NZ_BMLR01000001.1"/>
</dbReference>
<gene>
    <name evidence="1" type="ORF">SAMN05444398_101693</name>
</gene>
<dbReference type="OrthoDB" id="7868047at2"/>
<sequence>MAKAQDFTTVMKDIMGAFPVDTKAMEDAFKNQAALSEKLSGVALDAAEKSAELSSKWTKETLAKMSDMTKAKAEPADYAKALTDFASANAEVAAENMAAFAEIAKKVQMDTVELMMAAGKDMQEDAAKAVKKATDDATAAAKKATTVK</sequence>
<dbReference type="Proteomes" id="UP000183974">
    <property type="component" value="Unassembled WGS sequence"/>
</dbReference>
<keyword evidence="2" id="KW-1185">Reference proteome</keyword>
<dbReference type="STRING" id="337701.SAMN05444398_101693"/>
<evidence type="ECO:0000313" key="1">
    <source>
        <dbReference type="EMBL" id="SHL13144.1"/>
    </source>
</evidence>
<protein>
    <submittedName>
        <fullName evidence="1">Phasin protein</fullName>
    </submittedName>
</protein>
<organism evidence="1 2">
    <name type="scientific">Roseovarius pacificus</name>
    <dbReference type="NCBI Taxonomy" id="337701"/>
    <lineage>
        <taxon>Bacteria</taxon>
        <taxon>Pseudomonadati</taxon>
        <taxon>Pseudomonadota</taxon>
        <taxon>Alphaproteobacteria</taxon>
        <taxon>Rhodobacterales</taxon>
        <taxon>Roseobacteraceae</taxon>
        <taxon>Roseovarius</taxon>
    </lineage>
</organism>